<dbReference type="AlphaFoldDB" id="A0A915E061"/>
<sequence length="87" mass="10011">MDGVLGLVNYKKRHSPFFEKTPSPSKRYHRSTCLPIPGEDQNCELAVEMSPEEVYILGNPFLRTYCSYFDYAGQRIGFSIAKQPDFK</sequence>
<dbReference type="Gene3D" id="2.40.70.10">
    <property type="entry name" value="Acid Proteases"/>
    <property type="match status" value="1"/>
</dbReference>
<dbReference type="SUPFAM" id="SSF50630">
    <property type="entry name" value="Acid proteases"/>
    <property type="match status" value="1"/>
</dbReference>
<keyword evidence="2" id="KW-1185">Reference proteome</keyword>
<proteinExistence type="predicted"/>
<reference evidence="3" key="1">
    <citation type="submission" date="2022-11" db="UniProtKB">
        <authorList>
            <consortium name="WormBaseParasite"/>
        </authorList>
    </citation>
    <scope>IDENTIFICATION</scope>
</reference>
<evidence type="ECO:0000313" key="3">
    <source>
        <dbReference type="WBParaSite" id="jg25055.2"/>
    </source>
</evidence>
<organism evidence="2 3">
    <name type="scientific">Ditylenchus dipsaci</name>
    <dbReference type="NCBI Taxonomy" id="166011"/>
    <lineage>
        <taxon>Eukaryota</taxon>
        <taxon>Metazoa</taxon>
        <taxon>Ecdysozoa</taxon>
        <taxon>Nematoda</taxon>
        <taxon>Chromadorea</taxon>
        <taxon>Rhabditida</taxon>
        <taxon>Tylenchina</taxon>
        <taxon>Tylenchomorpha</taxon>
        <taxon>Sphaerularioidea</taxon>
        <taxon>Anguinidae</taxon>
        <taxon>Anguininae</taxon>
        <taxon>Ditylenchus</taxon>
    </lineage>
</organism>
<dbReference type="Proteomes" id="UP000887574">
    <property type="component" value="Unplaced"/>
</dbReference>
<evidence type="ECO:0000313" key="2">
    <source>
        <dbReference type="Proteomes" id="UP000887574"/>
    </source>
</evidence>
<dbReference type="InterPro" id="IPR021109">
    <property type="entry name" value="Peptidase_aspartic_dom_sf"/>
</dbReference>
<dbReference type="InterPro" id="IPR033121">
    <property type="entry name" value="PEPTIDASE_A1"/>
</dbReference>
<accession>A0A915E061</accession>
<dbReference type="WBParaSite" id="jg25055.2">
    <property type="protein sequence ID" value="jg25055.2"/>
    <property type="gene ID" value="jg25055"/>
</dbReference>
<feature type="domain" description="Peptidase A1" evidence="1">
    <location>
        <begin position="39"/>
        <end position="79"/>
    </location>
</feature>
<protein>
    <submittedName>
        <fullName evidence="3">Peptidase A1 domain-containing protein</fullName>
    </submittedName>
</protein>
<dbReference type="Pfam" id="PF00026">
    <property type="entry name" value="Asp"/>
    <property type="match status" value="1"/>
</dbReference>
<name>A0A915E061_9BILA</name>
<evidence type="ECO:0000259" key="1">
    <source>
        <dbReference type="Pfam" id="PF00026"/>
    </source>
</evidence>